<proteinExistence type="predicted"/>
<evidence type="ECO:0000313" key="2">
    <source>
        <dbReference type="Proteomes" id="UP001283361"/>
    </source>
</evidence>
<keyword evidence="2" id="KW-1185">Reference proteome</keyword>
<dbReference type="PROSITE" id="PS51257">
    <property type="entry name" value="PROKAR_LIPOPROTEIN"/>
    <property type="match status" value="1"/>
</dbReference>
<accession>A0AAE1DFF6</accession>
<dbReference type="EMBL" id="JAWDGP010004147">
    <property type="protein sequence ID" value="KAK3767473.1"/>
    <property type="molecule type" value="Genomic_DNA"/>
</dbReference>
<sequence length="117" mass="12753">MRRDTCCNSSSYSGLAVACPYKLTDYLESKTTVGRTVKVVAVPRAMLRKHEPSGLQPLPRAAVHLPLITPLTWPLDLHHRLDCQVNNTGNIKSMDHQSLSVESTAATSSQPSCIPLA</sequence>
<protein>
    <submittedName>
        <fullName evidence="1">Uncharacterized protein</fullName>
    </submittedName>
</protein>
<gene>
    <name evidence="1" type="ORF">RRG08_059043</name>
</gene>
<organism evidence="1 2">
    <name type="scientific">Elysia crispata</name>
    <name type="common">lettuce slug</name>
    <dbReference type="NCBI Taxonomy" id="231223"/>
    <lineage>
        <taxon>Eukaryota</taxon>
        <taxon>Metazoa</taxon>
        <taxon>Spiralia</taxon>
        <taxon>Lophotrochozoa</taxon>
        <taxon>Mollusca</taxon>
        <taxon>Gastropoda</taxon>
        <taxon>Heterobranchia</taxon>
        <taxon>Euthyneura</taxon>
        <taxon>Panpulmonata</taxon>
        <taxon>Sacoglossa</taxon>
        <taxon>Placobranchoidea</taxon>
        <taxon>Plakobranchidae</taxon>
        <taxon>Elysia</taxon>
    </lineage>
</organism>
<reference evidence="1" key="1">
    <citation type="journal article" date="2023" name="G3 (Bethesda)">
        <title>A reference genome for the long-term kleptoplast-retaining sea slug Elysia crispata morphotype clarki.</title>
        <authorList>
            <person name="Eastman K.E."/>
            <person name="Pendleton A.L."/>
            <person name="Shaikh M.A."/>
            <person name="Suttiyut T."/>
            <person name="Ogas R."/>
            <person name="Tomko P."/>
            <person name="Gavelis G."/>
            <person name="Widhalm J.R."/>
            <person name="Wisecaver J.H."/>
        </authorList>
    </citation>
    <scope>NUCLEOTIDE SEQUENCE</scope>
    <source>
        <strain evidence="1">ECLA1</strain>
    </source>
</reference>
<evidence type="ECO:0000313" key="1">
    <source>
        <dbReference type="EMBL" id="KAK3767473.1"/>
    </source>
</evidence>
<name>A0AAE1DFF6_9GAST</name>
<dbReference type="AlphaFoldDB" id="A0AAE1DFF6"/>
<dbReference type="Proteomes" id="UP001283361">
    <property type="component" value="Unassembled WGS sequence"/>
</dbReference>
<comment type="caution">
    <text evidence="1">The sequence shown here is derived from an EMBL/GenBank/DDBJ whole genome shotgun (WGS) entry which is preliminary data.</text>
</comment>